<dbReference type="InterPro" id="IPR027417">
    <property type="entry name" value="P-loop_NTPase"/>
</dbReference>
<dbReference type="Gene3D" id="3.40.50.300">
    <property type="entry name" value="P-loop containing nucleotide triphosphate hydrolases"/>
    <property type="match status" value="1"/>
</dbReference>
<dbReference type="PANTHER" id="PTHR30121">
    <property type="entry name" value="UNCHARACTERIZED PROTEIN YJGR-RELATED"/>
    <property type="match status" value="1"/>
</dbReference>
<protein>
    <submittedName>
        <fullName evidence="1">VirB4 putative secretion system IV</fullName>
    </submittedName>
</protein>
<sequence length="841" mass="95063">MHKPLNSTISTYASLNDTAALTYRGGVLGAIELSGAEPALLTPKEKTLLTQLLRNVIQRLPVDVTLSQYYVHSDCAPIKFRKRDNPRSQLVSERRARFLNEKRQLFQSSLVWVLEIHSIVNYSEIGGDLITLCLQAIVDKHKRGKLRRALSHRQATLLDEQELLEQCESLDEALASMMLGLSFRSLDNRRLKGGELFHLQKMLTTMEPDYLNHAASTAPLADWDRLLSCTEVEPVISDDGIHYLKLTHERTIYARIASVQGVGTTHTPECAWASDLCPVLQKGNYLYFTRFIPYSKQKKQAMVSDEENEIFRSQLGITDLIKGEADPESIRAKIEANPQLSAVLRELERISADDDKYGEWLSYIVVFDTNLPKLKQQTKALNVVLENSDFHLLWESVGLLNAYKTLLLGYDGHNIRHSRINASQAAALSLFYRSNEGFPTFNLGGKTEEALFVLESDDGVPFHYTPFIGDKCLVIGVGPTRSGKTFLKQCVANHFTKMNGMYCALDIDEGSESLARFFKEDASVFCLKDTNSTKGFNPFSMATGRDDDEFARHMMKLIRLMLQENEAQELQVLDADEQAKLEKAIRDTMGQTGKLSHFSAMLAKCPKTLKEKLAKFKRGGVYGNLFDNDEDAIGVLDKPYSVYNTQGVKDSETLAPIVNTEIFFRAVRLFESAQFRTRPKFFEIDECQYVLSQKGAAEWAIAKARTWFKSGGGMGFWTQSPKHYSDLEEWGTLRSAATTFIFMADAEMEKGEYQHAFPFLTDAELNVIQSLKPKQQAFIKQPDKGIAKVVNLFAEPEQYVVATSNPHEATIVKEVFAKEENVDIAIDEIIRRFKTELRKEL</sequence>
<dbReference type="SUPFAM" id="SSF52540">
    <property type="entry name" value="P-loop containing nucleoside triphosphate hydrolases"/>
    <property type="match status" value="1"/>
</dbReference>
<dbReference type="PANTHER" id="PTHR30121:SF12">
    <property type="entry name" value="TYPE IV SECRETION SYSTEM PROTEIN CAGE"/>
    <property type="match status" value="1"/>
</dbReference>
<reference evidence="1" key="1">
    <citation type="journal article" date="2015" name="PeerJ">
        <title>Development of a Taqman real-time PCR assay for rapid detection and quantification of Vibrio tapetis in extrapallial fluids of clams.</title>
        <authorList>
            <person name="Bidault A."/>
            <person name="Richard G.G."/>
            <person name="Le Bris C."/>
            <person name="Paillard C."/>
        </authorList>
    </citation>
    <scope>NUCLEOTIDE SEQUENCE</scope>
    <source>
        <strain evidence="1">CECT4600</strain>
    </source>
</reference>
<organism evidence="1">
    <name type="scientific">Vibrio tapetis</name>
    <dbReference type="NCBI Taxonomy" id="52443"/>
    <lineage>
        <taxon>Bacteria</taxon>
        <taxon>Pseudomonadati</taxon>
        <taxon>Pseudomonadota</taxon>
        <taxon>Gammaproteobacteria</taxon>
        <taxon>Vibrionales</taxon>
        <taxon>Vibrionaceae</taxon>
        <taxon>Vibrio</taxon>
    </lineage>
</organism>
<dbReference type="EMBL" id="KT382306">
    <property type="protein sequence ID" value="ALS35580.1"/>
    <property type="molecule type" value="Genomic_DNA"/>
</dbReference>
<evidence type="ECO:0000313" key="1">
    <source>
        <dbReference type="EMBL" id="ALS35580.1"/>
    </source>
</evidence>
<name>A0A0U2VCT6_9VIBR</name>
<proteinExistence type="predicted"/>
<dbReference type="InterPro" id="IPR051162">
    <property type="entry name" value="T4SS_component"/>
</dbReference>
<accession>A0A0U2VCT6</accession>
<dbReference type="AlphaFoldDB" id="A0A0U2VCT6"/>